<dbReference type="AlphaFoldDB" id="A0A2H9TCN6"/>
<sequence>MNRVIALIPTEKIDNLLADREFISTELFEYPEQNNLLFRLRIREDFSVGGCDGKKIKAARFFGI</sequence>
<name>A0A2H9TCN6_9ZZZZ</name>
<organism evidence="1">
    <name type="scientific">invertebrate metagenome</name>
    <dbReference type="NCBI Taxonomy" id="1711999"/>
    <lineage>
        <taxon>unclassified sequences</taxon>
        <taxon>metagenomes</taxon>
        <taxon>organismal metagenomes</taxon>
    </lineage>
</organism>
<gene>
    <name evidence="1" type="ORF">CI610_00002</name>
</gene>
<proteinExistence type="predicted"/>
<evidence type="ECO:0000313" key="1">
    <source>
        <dbReference type="EMBL" id="PJE80949.1"/>
    </source>
</evidence>
<accession>A0A2H9TCN6</accession>
<protein>
    <submittedName>
        <fullName evidence="1">Uncharacterized protein</fullName>
    </submittedName>
</protein>
<dbReference type="EMBL" id="NSIT01000001">
    <property type="protein sequence ID" value="PJE80949.1"/>
    <property type="molecule type" value="Genomic_DNA"/>
</dbReference>
<reference evidence="1" key="1">
    <citation type="journal article" date="2017" name="Appl. Environ. Microbiol.">
        <title>Molecular characterization of an Endozoicomonas-like organism causing infection in king scallop Pecten maximus L.</title>
        <authorList>
            <person name="Cano I."/>
            <person name="van Aerle R."/>
            <person name="Ross S."/>
            <person name="Verner-Jeffreys D.W."/>
            <person name="Paley R.K."/>
            <person name="Rimmer G."/>
            <person name="Ryder D."/>
            <person name="Hooper P."/>
            <person name="Stone D."/>
            <person name="Feist S.W."/>
        </authorList>
    </citation>
    <scope>NUCLEOTIDE SEQUENCE</scope>
</reference>
<comment type="caution">
    <text evidence="1">The sequence shown here is derived from an EMBL/GenBank/DDBJ whole genome shotgun (WGS) entry which is preliminary data.</text>
</comment>